<keyword evidence="4" id="KW-0408">Iron</keyword>
<dbReference type="InterPro" id="IPR050377">
    <property type="entry name" value="Radical_SAM_PqqE_MftC-like"/>
</dbReference>
<dbReference type="SFLD" id="SFLDG01067">
    <property type="entry name" value="SPASM/twitch_domain_containing"/>
    <property type="match status" value="1"/>
</dbReference>
<dbReference type="InterPro" id="IPR013785">
    <property type="entry name" value="Aldolase_TIM"/>
</dbReference>
<dbReference type="InterPro" id="IPR007197">
    <property type="entry name" value="rSAM"/>
</dbReference>
<keyword evidence="2" id="KW-0949">S-adenosyl-L-methionine</keyword>
<dbReference type="PROSITE" id="PS51918">
    <property type="entry name" value="RADICAL_SAM"/>
    <property type="match status" value="1"/>
</dbReference>
<dbReference type="PATRIC" id="fig|1167006.5.peg.2200"/>
<organism evidence="7 8">
    <name type="scientific">Desulfocapsa sulfexigens (strain DSM 10523 / SB164P1)</name>
    <dbReference type="NCBI Taxonomy" id="1167006"/>
    <lineage>
        <taxon>Bacteria</taxon>
        <taxon>Pseudomonadati</taxon>
        <taxon>Thermodesulfobacteriota</taxon>
        <taxon>Desulfobulbia</taxon>
        <taxon>Desulfobulbales</taxon>
        <taxon>Desulfocapsaceae</taxon>
        <taxon>Desulfocapsa</taxon>
    </lineage>
</organism>
<dbReference type="SUPFAM" id="SSF102114">
    <property type="entry name" value="Radical SAM enzymes"/>
    <property type="match status" value="1"/>
</dbReference>
<gene>
    <name evidence="7" type="ordered locus">UWK_02009</name>
</gene>
<dbReference type="Pfam" id="PF04055">
    <property type="entry name" value="Radical_SAM"/>
    <property type="match status" value="1"/>
</dbReference>
<dbReference type="Gene3D" id="3.20.20.70">
    <property type="entry name" value="Aldolase class I"/>
    <property type="match status" value="1"/>
</dbReference>
<dbReference type="InterPro" id="IPR058240">
    <property type="entry name" value="rSAM_sf"/>
</dbReference>
<accession>M1NFY0</accession>
<dbReference type="eggNOG" id="COG0535">
    <property type="taxonomic scope" value="Bacteria"/>
</dbReference>
<dbReference type="OrthoDB" id="9792276at2"/>
<dbReference type="PANTHER" id="PTHR11228:SF7">
    <property type="entry name" value="PQQA PEPTIDE CYCLASE"/>
    <property type="match status" value="1"/>
</dbReference>
<evidence type="ECO:0000256" key="1">
    <source>
        <dbReference type="ARBA" id="ARBA00001966"/>
    </source>
</evidence>
<feature type="domain" description="Radical SAM core" evidence="6">
    <location>
        <begin position="53"/>
        <end position="284"/>
    </location>
</feature>
<comment type="cofactor">
    <cofactor evidence="1">
        <name>[4Fe-4S] cluster</name>
        <dbReference type="ChEBI" id="CHEBI:49883"/>
    </cofactor>
</comment>
<dbReference type="AlphaFoldDB" id="M1NFY0"/>
<dbReference type="GO" id="GO:0046872">
    <property type="term" value="F:metal ion binding"/>
    <property type="evidence" value="ECO:0007669"/>
    <property type="project" value="UniProtKB-KW"/>
</dbReference>
<evidence type="ECO:0000313" key="7">
    <source>
        <dbReference type="EMBL" id="AGF78559.1"/>
    </source>
</evidence>
<evidence type="ECO:0000313" key="8">
    <source>
        <dbReference type="Proteomes" id="UP000011721"/>
    </source>
</evidence>
<dbReference type="EMBL" id="CP003985">
    <property type="protein sequence ID" value="AGF78559.1"/>
    <property type="molecule type" value="Genomic_DNA"/>
</dbReference>
<dbReference type="CDD" id="cd21109">
    <property type="entry name" value="SPASM"/>
    <property type="match status" value="1"/>
</dbReference>
<proteinExistence type="predicted"/>
<dbReference type="GO" id="GO:0051536">
    <property type="term" value="F:iron-sulfur cluster binding"/>
    <property type="evidence" value="ECO:0007669"/>
    <property type="project" value="UniProtKB-KW"/>
</dbReference>
<dbReference type="SFLD" id="SFLDS00029">
    <property type="entry name" value="Radical_SAM"/>
    <property type="match status" value="1"/>
</dbReference>
<dbReference type="InterPro" id="IPR023885">
    <property type="entry name" value="4Fe4S-binding_SPASM_dom"/>
</dbReference>
<keyword evidence="5" id="KW-0411">Iron-sulfur</keyword>
<dbReference type="PANTHER" id="PTHR11228">
    <property type="entry name" value="RADICAL SAM DOMAIN PROTEIN"/>
    <property type="match status" value="1"/>
</dbReference>
<evidence type="ECO:0000256" key="2">
    <source>
        <dbReference type="ARBA" id="ARBA00022691"/>
    </source>
</evidence>
<keyword evidence="3" id="KW-0479">Metal-binding</keyword>
<dbReference type="RefSeq" id="WP_015404250.1">
    <property type="nucleotide sequence ID" value="NC_020304.1"/>
</dbReference>
<dbReference type="KEGG" id="dsf:UWK_02009"/>
<evidence type="ECO:0000256" key="4">
    <source>
        <dbReference type="ARBA" id="ARBA00023004"/>
    </source>
</evidence>
<keyword evidence="8" id="KW-1185">Reference proteome</keyword>
<dbReference type="Proteomes" id="UP000011721">
    <property type="component" value="Chromosome"/>
</dbReference>
<evidence type="ECO:0000256" key="3">
    <source>
        <dbReference type="ARBA" id="ARBA00022723"/>
    </source>
</evidence>
<dbReference type="STRING" id="1167006.UWK_02009"/>
<dbReference type="GO" id="GO:0003824">
    <property type="term" value="F:catalytic activity"/>
    <property type="evidence" value="ECO:0007669"/>
    <property type="project" value="InterPro"/>
</dbReference>
<evidence type="ECO:0000256" key="5">
    <source>
        <dbReference type="ARBA" id="ARBA00023014"/>
    </source>
</evidence>
<dbReference type="CDD" id="cd01335">
    <property type="entry name" value="Radical_SAM"/>
    <property type="match status" value="1"/>
</dbReference>
<name>M1NFY0_DESSD</name>
<evidence type="ECO:0000259" key="6">
    <source>
        <dbReference type="PROSITE" id="PS51918"/>
    </source>
</evidence>
<protein>
    <submittedName>
        <fullName evidence="7">Radical SAM superfamily enzyme</fullName>
    </submittedName>
</protein>
<sequence>MTKKRRAAVSLDAILKGAQILLPHPRIGLKLARIEAEKKFFPFLNPKRKSGYARKIHQLSIRITDLCNLRCHTCGQWGDNGFLHGCNPGELKGREVSGKRYLEIFDDLVHHGHRPNVYIWGGEPTMYVSLLDILYGATERKMPVSIVSNGHRIASMAEELIKSRLYLLQLSIDGHNGDVHNGLRPSAGKGDAFNDILKGLQAVYECRKGRPGLPIVASLTVISKQNMHHLVDIYHRFKKYVDIFVFYPSWWINHEQAERHETDFSERFGFQPKLHRGWIGSWKPDEYQTLAEQIKELKSLSKSLSAPSVTFIPDITTVADLEKYYTDHQETFGYDECVSIFQAVELDSNGDMSPCRDYHDYIVGNVKEKTITELWNSERYRDFRASLQRDGLMPVCCRCCGLMGY</sequence>
<dbReference type="Pfam" id="PF13186">
    <property type="entry name" value="SPASM"/>
    <property type="match status" value="1"/>
</dbReference>
<dbReference type="HOGENOM" id="CLU_009273_4_2_7"/>
<reference evidence="8" key="1">
    <citation type="journal article" date="2013" name="Stand. Genomic Sci.">
        <title>Complete genome sequence of Desulfocapsa sulfexigens, a marine deltaproteobacterium specialized in disproportionating inorganic sulfur compounds.</title>
        <authorList>
            <person name="Finster K.W."/>
            <person name="Kjeldsen K.U."/>
            <person name="Kube M."/>
            <person name="Reinhardt R."/>
            <person name="Mussmann M."/>
            <person name="Amann R."/>
            <person name="Schreiber L."/>
        </authorList>
    </citation>
    <scope>NUCLEOTIDE SEQUENCE [LARGE SCALE GENOMIC DNA]</scope>
    <source>
        <strain evidence="8">DSM 10523 / SB164P1</strain>
    </source>
</reference>